<evidence type="ECO:0000313" key="8">
    <source>
        <dbReference type="Proteomes" id="UP001146120"/>
    </source>
</evidence>
<dbReference type="EC" id="3.4.22.49" evidence="2"/>
<dbReference type="InterPro" id="IPR003034">
    <property type="entry name" value="SAP_dom"/>
</dbReference>
<keyword evidence="3" id="KW-0378">Hydrolase</keyword>
<sequence length="2009" mass="222734">MLAKAMPMALSEATKASLLKATQARGRAAKTLEDFISAVDVTTVSEAAADACFLQALVPKVSNGARAQPATKRKKPSAGEVKAMKELGIVAAKVAQAVIRTYAAVAAADRERTGGAMALTTECAVVGDDVATAMRLASIALLVVWNSENVVRVGELVLENMLYQVAKQFAEMDKCKLECLCVLASLHVRLWDYHRQLAKDKIRSAFASQKHEQLALDAATTKTLCELPLPSPIHSSQFARLVMGYVHVTAKLLQDAKHFQVSYGGLCVLDITSNSCTKWIDYLASFPDTDAKSISIHYDRAFRLLWKCASQMETEQPPMVSESLEFRSAAVACMLKCSNYSPTYIIQQVHRVGVQHERKTSKEPKDQQQVANFYLRSANTLSPFVKKVSYPNVRPTDLDMARLLWLEHFAGVCGDSNLRVEQVLVIESMIAAVPSSSSSSLVNFCCRLLLAMVCIELSTTDVICSNWKQTIKSNPCFGDSDGHIGVFFGKLTAKTKLRQFFVQQVSECLPSDPVVADSNDVTHGPLLQFASRIISRATTKLYNSLVNATTKTTFACSDLEPRMYTIALSVQLLRDRCPSEQTSQFTALLIRAIRMSVSLESHARQDRTQQLAQILQTARKVMKRMSSEDMVRALPEIKIIWRDAYAVGGRLFKQSNFKCARELFQEVYSFGVDARDQVMNKLEALELNEFDRSLRLDSVCSLLSTCFKEDSLFSESCHFASQAVVYSSLSTDTFPATEVTRLAQACLECCVETWSDSPSGDEAFLNQAMEVLQANRVPSAKVSWILLSIQKHAQHASERQLEEIRTGKLVKDLPSARKRLQQYSKLEKAVWHALMKFNHISKTQLSTWTSIIDAIALRHQSLAEFYESGDTNAYVATMMQAFNVLTNAAKRYKEASLFEEGVVKGWRCVIALELLHHLDYATTIDERVSKLPPHVSKTDALRDVEEAIQNIDASSKSGDRAHIVSRAMAVTCLEAMCSSLVMISSESWETEARIILQQLRLDQWAATNAESTPPPTFLYLSPVISQFDGGRGTSRSGLETLDDRIAKAVACTLEGLFDQAVTHLSESLCEMHALREGNAARRGKAVSSKALGMRELLVHLVLAEIHFQQGRTRLAIRVAKSALSMCWKLSRKYAYTAIKNAHTVVDARLPDEVKKYSGSVLGNTTYFQAREFSSWDILQATNVVLCRIGAMYGLAGSPHRAAMYYVKAVELVAGLNLQVMHRVPYCDLAQLMVNSAQVRGAREVMAVMIDLHRGPSGSIGNNGLVHFANDGLHVAQRCKELLQHGDMEIAECAWENGLAEYERTYELLSSCDGQRRLPSVFARCCRKVTMCKSIGTFYDSDFVDDLIAWMGILKRALKGCRDPSERIACSSQLAKSNIMLLRSTSEKAFMSLDRTIKQLERTFPECMRLGVPHLIQQVSLLLGLASLLKLNQLGSGECSEESADQLSWQAAFFLISSLPAPSVAYRTSEAATELEQVMTDAQLMDLAKSLQHQPHAQPKSIIQAFREGIQTFPSSWTIVALVSSFDDEVIFVRMAVSEFFTGMLLFYHRAYKTQSVHTPVAYAVHNDRIKQCVMEVESVIRDSREMLGEEGSKVGATMTTQEKRNWWNQRLQLDDQLNGCVRKMEASLGYWRALLSPNSGSDVERAIATIQLTFGKVLTAASEVLLRLLIQTVGQLSDDDIERGVRRSMWLTEEVKASDQAVQEVLQLIRSFRTVVPAPDHDTLGCLKVSDLKKKLGELNLATNGSKADLIDRLMTAQTSQLSRSASVILMLDKIFQSFPWEAIDVLRMANVTRLPSPDILANIILTKGAEEFHEVCNSRVAFVLNPGGDLHSTQEHLMPIMTNGINSLGWHGIVGRAPSADEMRNALSTSDVFIYCGHGAGEKYLHREEIGALQGLSTTPLLFGCSSGRMEHLGIFGPDGALVSYLRAGCPAAVSMLWDVTDRDLDKLSEKLLRTWLNLDKKSPDPSAPIPLERALAHARRECKLKFLNGFAAVCYGLPGVIVSTCQR</sequence>
<dbReference type="Gene3D" id="1.10.720.30">
    <property type="entry name" value="SAP domain"/>
    <property type="match status" value="1"/>
</dbReference>
<dbReference type="PANTHER" id="PTHR12792">
    <property type="entry name" value="EXTRA SPINDLE POLES 1-RELATED"/>
    <property type="match status" value="1"/>
</dbReference>
<gene>
    <name evidence="7" type="ORF">N0F65_010046</name>
</gene>
<proteinExistence type="predicted"/>
<dbReference type="PROSITE" id="PS51700">
    <property type="entry name" value="SEPARIN"/>
    <property type="match status" value="1"/>
</dbReference>
<evidence type="ECO:0000256" key="3">
    <source>
        <dbReference type="ARBA" id="ARBA00022801"/>
    </source>
</evidence>
<dbReference type="Proteomes" id="UP001146120">
    <property type="component" value="Unassembled WGS sequence"/>
</dbReference>
<dbReference type="GO" id="GO:0005737">
    <property type="term" value="C:cytoplasm"/>
    <property type="evidence" value="ECO:0007669"/>
    <property type="project" value="TreeGrafter"/>
</dbReference>
<evidence type="ECO:0000256" key="2">
    <source>
        <dbReference type="ARBA" id="ARBA00012489"/>
    </source>
</evidence>
<protein>
    <recommendedName>
        <fullName evidence="2">separase</fullName>
        <ecNumber evidence="2">3.4.22.49</ecNumber>
    </recommendedName>
</protein>
<dbReference type="InterPro" id="IPR030397">
    <property type="entry name" value="SEPARIN_core_dom"/>
</dbReference>
<dbReference type="GO" id="GO:0006508">
    <property type="term" value="P:proteolysis"/>
    <property type="evidence" value="ECO:0007669"/>
    <property type="project" value="InterPro"/>
</dbReference>
<evidence type="ECO:0000313" key="7">
    <source>
        <dbReference type="EMBL" id="DBA04450.1"/>
    </source>
</evidence>
<reference evidence="7" key="2">
    <citation type="journal article" date="2023" name="Microbiol Resour">
        <title>Decontamination and Annotation of the Draft Genome Sequence of the Oomycete Lagenidium giganteum ARSEF 373.</title>
        <authorList>
            <person name="Morgan W.R."/>
            <person name="Tartar A."/>
        </authorList>
    </citation>
    <scope>NUCLEOTIDE SEQUENCE</scope>
    <source>
        <strain evidence="7">ARSEF 373</strain>
    </source>
</reference>
<accession>A0AAV2ZEV7</accession>
<evidence type="ECO:0000259" key="6">
    <source>
        <dbReference type="PROSITE" id="PS51700"/>
    </source>
</evidence>
<dbReference type="GO" id="GO:0072686">
    <property type="term" value="C:mitotic spindle"/>
    <property type="evidence" value="ECO:0007669"/>
    <property type="project" value="TreeGrafter"/>
</dbReference>
<dbReference type="InterPro" id="IPR005314">
    <property type="entry name" value="Peptidase_C50"/>
</dbReference>
<dbReference type="Pfam" id="PF03568">
    <property type="entry name" value="Separin_C"/>
    <property type="match status" value="1"/>
</dbReference>
<dbReference type="GO" id="GO:0051307">
    <property type="term" value="P:meiotic chromosome separation"/>
    <property type="evidence" value="ECO:0007669"/>
    <property type="project" value="TreeGrafter"/>
</dbReference>
<feature type="domain" description="SAP" evidence="5">
    <location>
        <begin position="1724"/>
        <end position="1758"/>
    </location>
</feature>
<dbReference type="GO" id="GO:0004197">
    <property type="term" value="F:cysteine-type endopeptidase activity"/>
    <property type="evidence" value="ECO:0007669"/>
    <property type="project" value="InterPro"/>
</dbReference>
<dbReference type="PANTHER" id="PTHR12792:SF0">
    <property type="entry name" value="SEPARIN"/>
    <property type="match status" value="1"/>
</dbReference>
<evidence type="ECO:0000256" key="1">
    <source>
        <dbReference type="ARBA" id="ARBA00000451"/>
    </source>
</evidence>
<dbReference type="SMART" id="SM00513">
    <property type="entry name" value="SAP"/>
    <property type="match status" value="1"/>
</dbReference>
<comment type="caution">
    <text evidence="7">The sequence shown here is derived from an EMBL/GenBank/DDBJ whole genome shotgun (WGS) entry which is preliminary data.</text>
</comment>
<dbReference type="InterPro" id="IPR036361">
    <property type="entry name" value="SAP_dom_sf"/>
</dbReference>
<reference evidence="7" key="1">
    <citation type="submission" date="2022-11" db="EMBL/GenBank/DDBJ databases">
        <authorList>
            <person name="Morgan W.R."/>
            <person name="Tartar A."/>
        </authorList>
    </citation>
    <scope>NUCLEOTIDE SEQUENCE</scope>
    <source>
        <strain evidence="7">ARSEF 373</strain>
    </source>
</reference>
<organism evidence="7 8">
    <name type="scientific">Lagenidium giganteum</name>
    <dbReference type="NCBI Taxonomy" id="4803"/>
    <lineage>
        <taxon>Eukaryota</taxon>
        <taxon>Sar</taxon>
        <taxon>Stramenopiles</taxon>
        <taxon>Oomycota</taxon>
        <taxon>Peronosporomycetes</taxon>
        <taxon>Pythiales</taxon>
        <taxon>Pythiaceae</taxon>
    </lineage>
</organism>
<name>A0AAV2ZEV7_9STRA</name>
<dbReference type="EMBL" id="DAKRPA010000008">
    <property type="protein sequence ID" value="DBA04450.1"/>
    <property type="molecule type" value="Genomic_DNA"/>
</dbReference>
<comment type="catalytic activity">
    <reaction evidence="1">
        <text>All bonds known to be hydrolyzed by this endopeptidase have arginine in P1 and an acidic residue in P4. P6 is often occupied by an acidic residue or by a hydroxy-amino-acid residue, the phosphorylation of which enhances cleavage.</text>
        <dbReference type="EC" id="3.4.22.49"/>
    </reaction>
</comment>
<keyword evidence="8" id="KW-1185">Reference proteome</keyword>
<evidence type="ECO:0000259" key="5">
    <source>
        <dbReference type="PROSITE" id="PS50800"/>
    </source>
</evidence>
<dbReference type="PROSITE" id="PS50800">
    <property type="entry name" value="SAP"/>
    <property type="match status" value="1"/>
</dbReference>
<evidence type="ECO:0000256" key="4">
    <source>
        <dbReference type="ARBA" id="ARBA00022829"/>
    </source>
</evidence>
<keyword evidence="4" id="KW-0159">Chromosome partition</keyword>
<dbReference type="GO" id="GO:0005634">
    <property type="term" value="C:nucleus"/>
    <property type="evidence" value="ECO:0007669"/>
    <property type="project" value="InterPro"/>
</dbReference>
<feature type="domain" description="Peptidase C50" evidence="6">
    <location>
        <begin position="1818"/>
        <end position="1917"/>
    </location>
</feature>
<dbReference type="SUPFAM" id="SSF68906">
    <property type="entry name" value="SAP domain"/>
    <property type="match status" value="1"/>
</dbReference>